<proteinExistence type="predicted"/>
<evidence type="ECO:0000313" key="2">
    <source>
        <dbReference type="EMBL" id="KAF2864972.1"/>
    </source>
</evidence>
<sequence length="450" mass="51137">MQRVPGPGLYPVPSIQRQRSLRKSPRVAAFYQSAEAAREESFLNFVVEHHADEHDEDEIPDYEISTVDYVRLCLSVNRDPVAMNDAATGTPTYVNRETLARSSIKFKNLLSSAISDEDIEVEWEDRQAIQLYAQAISPVMAGGLPTHALDCNLDDVSELGILNPEQIVTEKGHYSMAKLWDLYYLAKGLRNTHVKDMWPTYEGIFEDSSNHVSSLNPEEDESMLNFWADIAQAEHTLELEDEKGYLSALPYGHKTPSDDDCLHATKHTPENLAEWLFEIAEERVGDQSSSSLITELQRLGEHGILATKDIRIVDGAKKSMVQKMQQDRLHKHRKKLKRVGEDVDETQKIIEDFVNDLERNCRYNKDLDDELLRMGVTKTPHSDDISDTDDDDEMSDMEDDVETSNMEDDAENDVEEKDDTKDDTEDDDTENDAEDDAEDTGGVQIQQTYT</sequence>
<feature type="region of interest" description="Disordered" evidence="1">
    <location>
        <begin position="378"/>
        <end position="450"/>
    </location>
</feature>
<name>A0A7C8I0Y5_9PLEO</name>
<accession>A0A7C8I0Y5</accession>
<dbReference type="Proteomes" id="UP000481861">
    <property type="component" value="Unassembled WGS sequence"/>
</dbReference>
<dbReference type="EMBL" id="JAADJZ010000038">
    <property type="protein sequence ID" value="KAF2864972.1"/>
    <property type="molecule type" value="Genomic_DNA"/>
</dbReference>
<organism evidence="2 3">
    <name type="scientific">Massariosphaeria phaeospora</name>
    <dbReference type="NCBI Taxonomy" id="100035"/>
    <lineage>
        <taxon>Eukaryota</taxon>
        <taxon>Fungi</taxon>
        <taxon>Dikarya</taxon>
        <taxon>Ascomycota</taxon>
        <taxon>Pezizomycotina</taxon>
        <taxon>Dothideomycetes</taxon>
        <taxon>Pleosporomycetidae</taxon>
        <taxon>Pleosporales</taxon>
        <taxon>Pleosporales incertae sedis</taxon>
        <taxon>Massariosphaeria</taxon>
    </lineage>
</organism>
<evidence type="ECO:0000256" key="1">
    <source>
        <dbReference type="SAM" id="MobiDB-lite"/>
    </source>
</evidence>
<keyword evidence="3" id="KW-1185">Reference proteome</keyword>
<evidence type="ECO:0000313" key="3">
    <source>
        <dbReference type="Proteomes" id="UP000481861"/>
    </source>
</evidence>
<gene>
    <name evidence="2" type="ORF">BDV95DRAFT_624200</name>
</gene>
<reference evidence="2 3" key="1">
    <citation type="submission" date="2020-01" db="EMBL/GenBank/DDBJ databases">
        <authorList>
            <consortium name="DOE Joint Genome Institute"/>
            <person name="Haridas S."/>
            <person name="Albert R."/>
            <person name="Binder M."/>
            <person name="Bloem J."/>
            <person name="Labutti K."/>
            <person name="Salamov A."/>
            <person name="Andreopoulos B."/>
            <person name="Baker S.E."/>
            <person name="Barry K."/>
            <person name="Bills G."/>
            <person name="Bluhm B.H."/>
            <person name="Cannon C."/>
            <person name="Castanera R."/>
            <person name="Culley D.E."/>
            <person name="Daum C."/>
            <person name="Ezra D."/>
            <person name="Gonzalez J.B."/>
            <person name="Henrissat B."/>
            <person name="Kuo A."/>
            <person name="Liang C."/>
            <person name="Lipzen A."/>
            <person name="Lutzoni F."/>
            <person name="Magnuson J."/>
            <person name="Mondo S."/>
            <person name="Nolan M."/>
            <person name="Ohm R."/>
            <person name="Pangilinan J."/>
            <person name="Park H.-J.H."/>
            <person name="Ramirez L."/>
            <person name="Alfaro M."/>
            <person name="Sun H."/>
            <person name="Tritt A."/>
            <person name="Yoshinaga Y."/>
            <person name="Zwiers L.-H.L."/>
            <person name="Turgeon B.G."/>
            <person name="Goodwin S.B."/>
            <person name="Spatafora J.W."/>
            <person name="Crous P.W."/>
            <person name="Grigoriev I.V."/>
        </authorList>
    </citation>
    <scope>NUCLEOTIDE SEQUENCE [LARGE SCALE GENOMIC DNA]</scope>
    <source>
        <strain evidence="2 3">CBS 611.86</strain>
    </source>
</reference>
<feature type="compositionally biased region" description="Acidic residues" evidence="1">
    <location>
        <begin position="385"/>
        <end position="439"/>
    </location>
</feature>
<protein>
    <submittedName>
        <fullName evidence="2">Uncharacterized protein</fullName>
    </submittedName>
</protein>
<comment type="caution">
    <text evidence="2">The sequence shown here is derived from an EMBL/GenBank/DDBJ whole genome shotgun (WGS) entry which is preliminary data.</text>
</comment>
<dbReference type="AlphaFoldDB" id="A0A7C8I0Y5"/>